<accession>A0BGY4</accession>
<evidence type="ECO:0000313" key="1">
    <source>
        <dbReference type="EMBL" id="CAK57801.1"/>
    </source>
</evidence>
<dbReference type="HOGENOM" id="CLU_493883_0_0_1"/>
<sequence length="552" mass="64922">MFSSESMQEHILYDKIYQYLWVKSETANPPAILIPDTVILIRSMPIYWYYTDKETGEIKKKMRKNVTKQNIKQTWNQQVGRGGVVAYLLHFIDNLDLNYPPEKLQISGQIQVIYFDVEGFNKFMDGHFELPFGILQQFIEPADDRNCKLTNHYFIAQIQAFWSKSVTLFTKRVCKKSFTNKSMNIYERHCTFEGPEYFSEATQVKDFQSQRISEQIDKMISHLDAISYGKLNISQGTFYFKVDKKARCWFLFCGNLKFEDDKQLKNLPKDLYTQSQIKIPKSIDNLMSVYNSRPLQLNREHKCIRCGQLEKGSNFVEVPYHFLIDLPESPLPVEQWPLEVKKQAKQVKLSGANQEKVAYVNTVSQIPLTFQKIHEQLNIQNYKEFKQSQGFKYKTIAVCLDCYFIMVENQEKIAMQEVTNKEKSSMPRVKSKQFQRKEQSLNQFLNSTQLSKQIKSVKNLQMKQVCSETPTPKQNTIQKYVSLRLTNCKSITPIKYSIEVPSTADYLSRKTKSTYQDMSSTYKFKNSRDNYNQSLQERQQNRLIEIKDEQEQ</sequence>
<reference evidence="1 2" key="1">
    <citation type="journal article" date="2006" name="Nature">
        <title>Global trends of whole-genome duplications revealed by the ciliate Paramecium tetraurelia.</title>
        <authorList>
            <consortium name="Genoscope"/>
            <person name="Aury J.-M."/>
            <person name="Jaillon O."/>
            <person name="Duret L."/>
            <person name="Noel B."/>
            <person name="Jubin C."/>
            <person name="Porcel B.M."/>
            <person name="Segurens B."/>
            <person name="Daubin V."/>
            <person name="Anthouard V."/>
            <person name="Aiach N."/>
            <person name="Arnaiz O."/>
            <person name="Billaut A."/>
            <person name="Beisson J."/>
            <person name="Blanc I."/>
            <person name="Bouhouche K."/>
            <person name="Camara F."/>
            <person name="Duharcourt S."/>
            <person name="Guigo R."/>
            <person name="Gogendeau D."/>
            <person name="Katinka M."/>
            <person name="Keller A.-M."/>
            <person name="Kissmehl R."/>
            <person name="Klotz C."/>
            <person name="Koll F."/>
            <person name="Le Moue A."/>
            <person name="Lepere C."/>
            <person name="Malinsky S."/>
            <person name="Nowacki M."/>
            <person name="Nowak J.K."/>
            <person name="Plattner H."/>
            <person name="Poulain J."/>
            <person name="Ruiz F."/>
            <person name="Serrano V."/>
            <person name="Zagulski M."/>
            <person name="Dessen P."/>
            <person name="Betermier M."/>
            <person name="Weissenbach J."/>
            <person name="Scarpelli C."/>
            <person name="Schachter V."/>
            <person name="Sperling L."/>
            <person name="Meyer E."/>
            <person name="Cohen J."/>
            <person name="Wincker P."/>
        </authorList>
    </citation>
    <scope>NUCLEOTIDE SEQUENCE [LARGE SCALE GENOMIC DNA]</scope>
    <source>
        <strain evidence="1 2">Stock d4-2</strain>
    </source>
</reference>
<dbReference type="OrthoDB" id="284828at2759"/>
<name>A0BGY4_PARTE</name>
<protein>
    <submittedName>
        <fullName evidence="1">Uncharacterized protein</fullName>
    </submittedName>
</protein>
<dbReference type="Proteomes" id="UP000000600">
    <property type="component" value="Unassembled WGS sequence"/>
</dbReference>
<dbReference type="KEGG" id="ptm:GSPATT00028836001"/>
<dbReference type="RefSeq" id="XP_001425199.1">
    <property type="nucleotide sequence ID" value="XM_001425162.1"/>
</dbReference>
<dbReference type="EMBL" id="CT867994">
    <property type="protein sequence ID" value="CAK57801.1"/>
    <property type="molecule type" value="Genomic_DNA"/>
</dbReference>
<keyword evidence="2" id="KW-1185">Reference proteome</keyword>
<proteinExistence type="predicted"/>
<evidence type="ECO:0000313" key="2">
    <source>
        <dbReference type="Proteomes" id="UP000000600"/>
    </source>
</evidence>
<dbReference type="eggNOG" id="ENOG502QWT8">
    <property type="taxonomic scope" value="Eukaryota"/>
</dbReference>
<dbReference type="AlphaFoldDB" id="A0BGY4"/>
<organism evidence="1 2">
    <name type="scientific">Paramecium tetraurelia</name>
    <dbReference type="NCBI Taxonomy" id="5888"/>
    <lineage>
        <taxon>Eukaryota</taxon>
        <taxon>Sar</taxon>
        <taxon>Alveolata</taxon>
        <taxon>Ciliophora</taxon>
        <taxon>Intramacronucleata</taxon>
        <taxon>Oligohymenophorea</taxon>
        <taxon>Peniculida</taxon>
        <taxon>Parameciidae</taxon>
        <taxon>Paramecium</taxon>
    </lineage>
</organism>
<gene>
    <name evidence="1" type="ORF">GSPATT00028836001</name>
</gene>
<dbReference type="OMA" id="VEQWPLE"/>
<dbReference type="InParanoid" id="A0BGY4"/>
<dbReference type="GeneID" id="5010983"/>